<name>A0ABY4VBW7_9GAMM</name>
<dbReference type="InterPro" id="IPR002908">
    <property type="entry name" value="Frataxin/CyaY"/>
</dbReference>
<evidence type="ECO:0000256" key="2">
    <source>
        <dbReference type="ARBA" id="ARBA00022723"/>
    </source>
</evidence>
<organism evidence="5 6">
    <name type="scientific">Microbulbifer variabilis</name>
    <dbReference type="NCBI Taxonomy" id="266805"/>
    <lineage>
        <taxon>Bacteria</taxon>
        <taxon>Pseudomonadati</taxon>
        <taxon>Pseudomonadota</taxon>
        <taxon>Gammaproteobacteria</taxon>
        <taxon>Cellvibrionales</taxon>
        <taxon>Microbulbiferaceae</taxon>
        <taxon>Microbulbifer</taxon>
    </lineage>
</organism>
<dbReference type="HAMAP" id="MF_00142">
    <property type="entry name" value="CyaY"/>
    <property type="match status" value="1"/>
</dbReference>
<evidence type="ECO:0000256" key="3">
    <source>
        <dbReference type="ARBA" id="ARBA00023004"/>
    </source>
</evidence>
<reference evidence="5" key="1">
    <citation type="submission" date="2022-02" db="EMBL/GenBank/DDBJ databases">
        <title>Coral-associated bacteria.</title>
        <authorList>
            <person name="Tang K."/>
            <person name="Wang X."/>
        </authorList>
    </citation>
    <scope>NUCLEOTIDE SEQUENCE</scope>
    <source>
        <strain evidence="5">SCSIO 43006</strain>
    </source>
</reference>
<dbReference type="InterPro" id="IPR047584">
    <property type="entry name" value="CyaY"/>
</dbReference>
<accession>A0ABY4VBW7</accession>
<dbReference type="RefSeq" id="WP_252084152.1">
    <property type="nucleotide sequence ID" value="NZ_CP092418.1"/>
</dbReference>
<dbReference type="Pfam" id="PF01491">
    <property type="entry name" value="Frataxin_Cyay"/>
    <property type="match status" value="1"/>
</dbReference>
<dbReference type="SMART" id="SM01219">
    <property type="entry name" value="Frataxin_Cyay"/>
    <property type="match status" value="1"/>
</dbReference>
<evidence type="ECO:0000313" key="6">
    <source>
        <dbReference type="Proteomes" id="UP001055658"/>
    </source>
</evidence>
<dbReference type="NCBIfam" id="TIGR03421">
    <property type="entry name" value="FeS_CyaY"/>
    <property type="match status" value="1"/>
</dbReference>
<dbReference type="SUPFAM" id="SSF55387">
    <property type="entry name" value="Frataxin/Nqo15-like"/>
    <property type="match status" value="1"/>
</dbReference>
<dbReference type="PROSITE" id="PS50810">
    <property type="entry name" value="FRATAXIN_2"/>
    <property type="match status" value="1"/>
</dbReference>
<evidence type="ECO:0000256" key="1">
    <source>
        <dbReference type="ARBA" id="ARBA00008183"/>
    </source>
</evidence>
<gene>
    <name evidence="4 5" type="primary">cyaY</name>
    <name evidence="5" type="ORF">MJO52_01000</name>
</gene>
<comment type="function">
    <text evidence="4">Involved in iron-sulfur (Fe-S) cluster assembly. May act as a regulator of Fe-S biogenesis.</text>
</comment>
<dbReference type="PROSITE" id="PS01344">
    <property type="entry name" value="FRATAXIN_1"/>
    <property type="match status" value="1"/>
</dbReference>
<proteinExistence type="inferred from homology"/>
<comment type="similarity">
    <text evidence="1 4">Belongs to the frataxin family.</text>
</comment>
<dbReference type="InterPro" id="IPR020895">
    <property type="entry name" value="Frataxin_CS"/>
</dbReference>
<sequence length="108" mass="11974">MSQTEYEAAIEHTLMAIEDALDDCDWDIDYERSGAVLTLTLEDNGSQVILSRQSANRELWIAAKSGGYHLSFTAPGWKCSTTEENLPTLLNRVLSEQQGESVELGLPQ</sequence>
<keyword evidence="2 4" id="KW-0479">Metal-binding</keyword>
<dbReference type="PANTHER" id="PTHR16821">
    <property type="entry name" value="FRATAXIN"/>
    <property type="match status" value="1"/>
</dbReference>
<protein>
    <recommendedName>
        <fullName evidence="4">Iron-sulfur cluster assembly protein CyaY</fullName>
    </recommendedName>
</protein>
<dbReference type="InterPro" id="IPR036524">
    <property type="entry name" value="Frataxin/CyaY_sf"/>
</dbReference>
<evidence type="ECO:0000256" key="4">
    <source>
        <dbReference type="HAMAP-Rule" id="MF_00142"/>
    </source>
</evidence>
<evidence type="ECO:0000313" key="5">
    <source>
        <dbReference type="EMBL" id="USD21751.1"/>
    </source>
</evidence>
<dbReference type="Proteomes" id="UP001055658">
    <property type="component" value="Chromosome"/>
</dbReference>
<keyword evidence="3 4" id="KW-0408">Iron</keyword>
<dbReference type="Gene3D" id="3.30.920.10">
    <property type="entry name" value="Frataxin/CyaY"/>
    <property type="match status" value="1"/>
</dbReference>
<dbReference type="PANTHER" id="PTHR16821:SF2">
    <property type="entry name" value="FRATAXIN, MITOCHONDRIAL"/>
    <property type="match status" value="1"/>
</dbReference>
<dbReference type="EMBL" id="CP092418">
    <property type="protein sequence ID" value="USD21751.1"/>
    <property type="molecule type" value="Genomic_DNA"/>
</dbReference>
<keyword evidence="6" id="KW-1185">Reference proteome</keyword>